<dbReference type="GO" id="GO:0016740">
    <property type="term" value="F:transferase activity"/>
    <property type="evidence" value="ECO:0007669"/>
    <property type="project" value="UniProtKB-KW"/>
</dbReference>
<evidence type="ECO:0000259" key="1">
    <source>
        <dbReference type="Pfam" id="PF04230"/>
    </source>
</evidence>
<dbReference type="AlphaFoldDB" id="A0A7T4A163"/>
<sequence length="462" mass="50463">MTKAMLFYGHVASNWGDLAINAGAVDTLRRAGIDIASSTAVTLAPSDAFYRRATFTLKGLSLRTVPVDATPRGGREEIDLLTGYLADPERFAHDTGMTDHDVVVLNSGEHLFESAAGDNVVDLVWRVLPGLAATAVGLPIVQLPATIGPFHSRLGALIEEFVLEGTAAAAFRETESRRLNTTQREVPVLPDPGFHVPGLRFPDESPTETDTLGIVLRPEDMGLRSGSRRTSFVHQKFRDSNYSESRAFALFAAVAESHIDNGGTVRIIVQTRSDREISRVLADHLTERFGNDSVEYIDPTGFREYLTALGTVDALVTSRFHAVILATAQGVPAAGVYSETHGHKMPGLFDMFRLPDCAVRLDDRDIDTVRTELGGALAVAVESIEDTRNRVKANRSAGRRWLTEALQQPPVDDFDATELRIQALAALYRVGLRRAEDEALTKVRKSLSDLEDRMNTPADTDA</sequence>
<keyword evidence="2" id="KW-0808">Transferase</keyword>
<protein>
    <submittedName>
        <fullName evidence="2">Polysaccharide pyruvyl transferase family protein</fullName>
    </submittedName>
</protein>
<dbReference type="Pfam" id="PF04230">
    <property type="entry name" value="PS_pyruv_trans"/>
    <property type="match status" value="1"/>
</dbReference>
<dbReference type="InterPro" id="IPR007345">
    <property type="entry name" value="Polysacch_pyruvyl_Trfase"/>
</dbReference>
<organism evidence="2 3">
    <name type="scientific">Brevibacterium casei</name>
    <dbReference type="NCBI Taxonomy" id="33889"/>
    <lineage>
        <taxon>Bacteria</taxon>
        <taxon>Bacillati</taxon>
        <taxon>Actinomycetota</taxon>
        <taxon>Actinomycetes</taxon>
        <taxon>Micrococcales</taxon>
        <taxon>Brevibacteriaceae</taxon>
        <taxon>Brevibacterium</taxon>
    </lineage>
</organism>
<gene>
    <name evidence="2" type="ORF">I6H47_05710</name>
</gene>
<evidence type="ECO:0000313" key="3">
    <source>
        <dbReference type="Proteomes" id="UP000595374"/>
    </source>
</evidence>
<proteinExistence type="predicted"/>
<feature type="domain" description="Polysaccharide pyruvyl transferase" evidence="1">
    <location>
        <begin position="14"/>
        <end position="337"/>
    </location>
</feature>
<reference evidence="2 3" key="1">
    <citation type="submission" date="2020-12" db="EMBL/GenBank/DDBJ databases">
        <title>FDA dAtabase for Regulatory Grade micrObial Sequences (FDA-ARGOS): Supporting development and validation of Infectious Disease Dx tests.</title>
        <authorList>
            <person name="Sproer C."/>
            <person name="Gronow S."/>
            <person name="Severitt S."/>
            <person name="Schroder I."/>
            <person name="Tallon L."/>
            <person name="Sadzewicz L."/>
            <person name="Zhao X."/>
            <person name="Boylan J."/>
            <person name="Ott S."/>
            <person name="Bowen H."/>
            <person name="Vavikolanu K."/>
            <person name="Mehta A."/>
            <person name="Aluvathingal J."/>
            <person name="Nadendla S."/>
            <person name="Lowell S."/>
            <person name="Myers T."/>
            <person name="Yan Y."/>
            <person name="Sichtig H."/>
        </authorList>
    </citation>
    <scope>NUCLEOTIDE SEQUENCE [LARGE SCALE GENOMIC DNA]</scope>
    <source>
        <strain evidence="2 3">FDAARGOS_990</strain>
    </source>
</reference>
<dbReference type="EMBL" id="CP065989">
    <property type="protein sequence ID" value="QQB15438.1"/>
    <property type="molecule type" value="Genomic_DNA"/>
</dbReference>
<dbReference type="PANTHER" id="PTHR36836">
    <property type="entry name" value="COLANIC ACID BIOSYNTHESIS PROTEIN WCAK"/>
    <property type="match status" value="1"/>
</dbReference>
<dbReference type="Proteomes" id="UP000595374">
    <property type="component" value="Chromosome"/>
</dbReference>
<accession>A0A7T4A163</accession>
<name>A0A7T4A163_9MICO</name>
<evidence type="ECO:0000313" key="2">
    <source>
        <dbReference type="EMBL" id="QQB15438.1"/>
    </source>
</evidence>
<dbReference type="PANTHER" id="PTHR36836:SF1">
    <property type="entry name" value="COLANIC ACID BIOSYNTHESIS PROTEIN WCAK"/>
    <property type="match status" value="1"/>
</dbReference>
<dbReference type="RefSeq" id="WP_198500426.1">
    <property type="nucleotide sequence ID" value="NZ_CP065989.1"/>
</dbReference>